<protein>
    <submittedName>
        <fullName evidence="1">Uncharacterized protein</fullName>
    </submittedName>
</protein>
<evidence type="ECO:0000313" key="1">
    <source>
        <dbReference type="EMBL" id="KAK1121051.1"/>
    </source>
</evidence>
<dbReference type="AlphaFoldDB" id="A0AA40KI24"/>
<name>A0AA40KI24_9HYME</name>
<keyword evidence="2" id="KW-1185">Reference proteome</keyword>
<gene>
    <name evidence="1" type="ORF">K0M31_010832</name>
</gene>
<evidence type="ECO:0000313" key="2">
    <source>
        <dbReference type="Proteomes" id="UP001177670"/>
    </source>
</evidence>
<reference evidence="1" key="1">
    <citation type="submission" date="2021-10" db="EMBL/GenBank/DDBJ databases">
        <title>Melipona bicolor Genome sequencing and assembly.</title>
        <authorList>
            <person name="Araujo N.S."/>
            <person name="Arias M.C."/>
        </authorList>
    </citation>
    <scope>NUCLEOTIDE SEQUENCE</scope>
    <source>
        <strain evidence="1">USP_2M_L1-L4_2017</strain>
        <tissue evidence="1">Whole body</tissue>
    </source>
</reference>
<accession>A0AA40KI24</accession>
<comment type="caution">
    <text evidence="1">The sequence shown here is derived from an EMBL/GenBank/DDBJ whole genome shotgun (WGS) entry which is preliminary data.</text>
</comment>
<sequence length="78" mass="8629">VYQEYERYSLPCGDTRSRRKESSESGGKVCAAGGICRFGPRAICCARHFKEWTKKGPGPGNRLPVALAAPRLFRREAA</sequence>
<proteinExistence type="predicted"/>
<dbReference type="Proteomes" id="UP001177670">
    <property type="component" value="Unassembled WGS sequence"/>
</dbReference>
<dbReference type="EMBL" id="JAHYIQ010000028">
    <property type="protein sequence ID" value="KAK1121051.1"/>
    <property type="molecule type" value="Genomic_DNA"/>
</dbReference>
<feature type="non-terminal residue" evidence="1">
    <location>
        <position position="1"/>
    </location>
</feature>
<organism evidence="1 2">
    <name type="scientific">Melipona bicolor</name>
    <dbReference type="NCBI Taxonomy" id="60889"/>
    <lineage>
        <taxon>Eukaryota</taxon>
        <taxon>Metazoa</taxon>
        <taxon>Ecdysozoa</taxon>
        <taxon>Arthropoda</taxon>
        <taxon>Hexapoda</taxon>
        <taxon>Insecta</taxon>
        <taxon>Pterygota</taxon>
        <taxon>Neoptera</taxon>
        <taxon>Endopterygota</taxon>
        <taxon>Hymenoptera</taxon>
        <taxon>Apocrita</taxon>
        <taxon>Aculeata</taxon>
        <taxon>Apoidea</taxon>
        <taxon>Anthophila</taxon>
        <taxon>Apidae</taxon>
        <taxon>Melipona</taxon>
    </lineage>
</organism>